<dbReference type="AlphaFoldDB" id="F3QJC2"/>
<dbReference type="EMBL" id="AFBP01000022">
    <property type="protein sequence ID" value="EGG55770.1"/>
    <property type="molecule type" value="Genomic_DNA"/>
</dbReference>
<protein>
    <submittedName>
        <fullName evidence="1">Uncharacterized protein</fullName>
    </submittedName>
</protein>
<dbReference type="GeneID" id="43348483"/>
<evidence type="ECO:0000313" key="1">
    <source>
        <dbReference type="EMBL" id="EGG55770.1"/>
    </source>
</evidence>
<evidence type="ECO:0000313" key="2">
    <source>
        <dbReference type="Proteomes" id="UP000005156"/>
    </source>
</evidence>
<dbReference type="Proteomes" id="UP000005156">
    <property type="component" value="Unassembled WGS sequence"/>
</dbReference>
<gene>
    <name evidence="1" type="ORF">HMPREF9439_01023</name>
</gene>
<accession>F3QJC2</accession>
<organism evidence="1 2">
    <name type="scientific">Parasutterella excrementihominis YIT 11859</name>
    <dbReference type="NCBI Taxonomy" id="762966"/>
    <lineage>
        <taxon>Bacteria</taxon>
        <taxon>Pseudomonadati</taxon>
        <taxon>Pseudomonadota</taxon>
        <taxon>Betaproteobacteria</taxon>
        <taxon>Burkholderiales</taxon>
        <taxon>Sutterellaceae</taxon>
        <taxon>Parasutterella</taxon>
    </lineage>
</organism>
<proteinExistence type="predicted"/>
<dbReference type="HOGENOM" id="CLU_1640584_0_0_4"/>
<reference evidence="1 2" key="1">
    <citation type="submission" date="2011-02" db="EMBL/GenBank/DDBJ databases">
        <authorList>
            <person name="Weinstock G."/>
            <person name="Sodergren E."/>
            <person name="Clifton S."/>
            <person name="Fulton L."/>
            <person name="Fulton B."/>
            <person name="Courtney L."/>
            <person name="Fronick C."/>
            <person name="Harrison M."/>
            <person name="Strong C."/>
            <person name="Farmer C."/>
            <person name="Delahaunty K."/>
            <person name="Markovic C."/>
            <person name="Hall O."/>
            <person name="Minx P."/>
            <person name="Tomlinson C."/>
            <person name="Mitreva M."/>
            <person name="Hou S."/>
            <person name="Chen J."/>
            <person name="Wollam A."/>
            <person name="Pepin K.H."/>
            <person name="Johnson M."/>
            <person name="Bhonagiri V."/>
            <person name="Zhang X."/>
            <person name="Suruliraj S."/>
            <person name="Warren W."/>
            <person name="Chinwalla A."/>
            <person name="Mardis E.R."/>
            <person name="Wilson R.K."/>
        </authorList>
    </citation>
    <scope>NUCLEOTIDE SEQUENCE [LARGE SCALE GENOMIC DNA]</scope>
    <source>
        <strain evidence="1 2">YIT 11859</strain>
    </source>
</reference>
<sequence length="163" mass="18956">MTETEQKLIDDLRPRLDNWRRAYRDRVVKNVSIAYAVERALALTRNKTDFSEDYTDDNGENGLSSCEIDMKDADFLNTVWQNFSAPGTEVLSIGTHGLNVRTAKLIVLLYVFGSQSLLSKAGKRIWNIKRRKLDLWTEDALIFFAFRIRYFEQINERKVKNAT</sequence>
<name>F3QJC2_9BURK</name>
<comment type="caution">
    <text evidence="1">The sequence shown here is derived from an EMBL/GenBank/DDBJ whole genome shotgun (WGS) entry which is preliminary data.</text>
</comment>
<dbReference type="eggNOG" id="ENOG5033WM4">
    <property type="taxonomic scope" value="Bacteria"/>
</dbReference>
<dbReference type="RefSeq" id="WP_008863933.1">
    <property type="nucleotide sequence ID" value="NZ_GL883695.1"/>
</dbReference>
<keyword evidence="2" id="KW-1185">Reference proteome</keyword>